<keyword evidence="2" id="KW-1185">Reference proteome</keyword>
<reference evidence="1" key="1">
    <citation type="journal article" date="2019" name="PLoS Negl. Trop. Dis.">
        <title>Revisiting the worldwide diversity of Leptospira species in the environment.</title>
        <authorList>
            <person name="Vincent A.T."/>
            <person name="Schiettekatte O."/>
            <person name="Bourhy P."/>
            <person name="Veyrier F.J."/>
            <person name="Picardeau M."/>
        </authorList>
    </citation>
    <scope>NUCLEOTIDE SEQUENCE [LARGE SCALE GENOMIC DNA]</scope>
    <source>
        <strain evidence="1">201800277</strain>
    </source>
</reference>
<dbReference type="OrthoDB" id="340492at2"/>
<evidence type="ECO:0000313" key="1">
    <source>
        <dbReference type="EMBL" id="TGK95324.1"/>
    </source>
</evidence>
<dbReference type="RefSeq" id="WP_100791791.1">
    <property type="nucleotide sequence ID" value="NZ_NPDQ01000007.1"/>
</dbReference>
<protein>
    <submittedName>
        <fullName evidence="1">Uncharacterized protein</fullName>
    </submittedName>
</protein>
<organism evidence="1 2">
    <name type="scientific">Leptospira brenneri</name>
    <dbReference type="NCBI Taxonomy" id="2023182"/>
    <lineage>
        <taxon>Bacteria</taxon>
        <taxon>Pseudomonadati</taxon>
        <taxon>Spirochaetota</taxon>
        <taxon>Spirochaetia</taxon>
        <taxon>Leptospirales</taxon>
        <taxon>Leptospiraceae</taxon>
        <taxon>Leptospira</taxon>
    </lineage>
</organism>
<gene>
    <name evidence="1" type="ORF">EHQ30_01410</name>
</gene>
<sequence>MKKSFLTILILIFSFQCKIFKPSDLDPSQDLGTLQTLLRYLALADAFNTYSQTVAFMKFTDSNGNPYNAYKVEYSVFNEADENGTPTSPYGETGNIQTYTLTLDANGRGFLSFSERGIATLTVKTPADIIVGNASFRIYNGITKQSFSLLSQSGATQFTLEDLANYRNRMASYFSFTPLGSANGRQFIYLQVQTASPPNSYSVGYIASSADGENYDQVTKIEGVNIQITTEEYRLKISTPTFNGSEYVFFLSEERWSYPALVFQDNKNLFIRIPAFSPPYSVTAQSIALPTNYRLFSDVYTPPWYYPSRYLGSDKYLITPMLSTTPRPLIVQLDLVNTVDLVNDFGCSTSVLTGISSVAYQVIAHSGFNYLQCPTITFGNTFVSKSIRIPDLVSNQITFDAVSPMSFESPIFPVQDQLVALLYSAPTYYGYTFPNGSYSFSNPTITKNASPIPGFASTIPGNSSRLRTIKSSNSIHYFLLSNVPDFSVSPTIEIYRSTDGLTSASLLATVPTAYNSSIATNAEQFQSANGKLNYSYYTTANTGIGSFPVYLTYFTNDDGTWEALPRLIKIR</sequence>
<accession>A0A2M9XYE4</accession>
<dbReference type="AlphaFoldDB" id="A0A2M9XYE4"/>
<dbReference type="Proteomes" id="UP000297891">
    <property type="component" value="Unassembled WGS sequence"/>
</dbReference>
<dbReference type="EMBL" id="RQFP01000001">
    <property type="protein sequence ID" value="TGK95324.1"/>
    <property type="molecule type" value="Genomic_DNA"/>
</dbReference>
<proteinExistence type="predicted"/>
<name>A0A2M9XYE4_9LEPT</name>
<evidence type="ECO:0000313" key="2">
    <source>
        <dbReference type="Proteomes" id="UP000297891"/>
    </source>
</evidence>
<comment type="caution">
    <text evidence="1">The sequence shown here is derived from an EMBL/GenBank/DDBJ whole genome shotgun (WGS) entry which is preliminary data.</text>
</comment>